<dbReference type="CDD" id="cd00448">
    <property type="entry name" value="YjgF_YER057c_UK114_family"/>
    <property type="match status" value="1"/>
</dbReference>
<proteinExistence type="predicted"/>
<dbReference type="SUPFAM" id="SSF55298">
    <property type="entry name" value="YjgF-like"/>
    <property type="match status" value="1"/>
</dbReference>
<dbReference type="PANTHER" id="PTHR43857:SF1">
    <property type="entry name" value="YJGH FAMILY PROTEIN"/>
    <property type="match status" value="1"/>
</dbReference>
<protein>
    <submittedName>
        <fullName evidence="1">RidA family protein</fullName>
    </submittedName>
</protein>
<evidence type="ECO:0000313" key="1">
    <source>
        <dbReference type="EMBL" id="PZQ22417.1"/>
    </source>
</evidence>
<comment type="caution">
    <text evidence="1">The sequence shown here is derived from an EMBL/GenBank/DDBJ whole genome shotgun (WGS) entry which is preliminary data.</text>
</comment>
<gene>
    <name evidence="1" type="ORF">DI569_08130</name>
</gene>
<reference evidence="1 2" key="1">
    <citation type="submission" date="2017-08" db="EMBL/GenBank/DDBJ databases">
        <title>Infants hospitalized years apart are colonized by the same room-sourced microbial strains.</title>
        <authorList>
            <person name="Brooks B."/>
            <person name="Olm M.R."/>
            <person name="Firek B.A."/>
            <person name="Baker R."/>
            <person name="Thomas B.C."/>
            <person name="Morowitz M.J."/>
            <person name="Banfield J.F."/>
        </authorList>
    </citation>
    <scope>NUCLEOTIDE SEQUENCE [LARGE SCALE GENOMIC DNA]</scope>
    <source>
        <strain evidence="1">S2_005_003_R2_47</strain>
    </source>
</reference>
<dbReference type="PANTHER" id="PTHR43857">
    <property type="entry name" value="BLR7761 PROTEIN"/>
    <property type="match status" value="1"/>
</dbReference>
<name>A0A2W5MRB8_SPHMC</name>
<dbReference type="Gene3D" id="3.30.1330.40">
    <property type="entry name" value="RutC-like"/>
    <property type="match status" value="1"/>
</dbReference>
<dbReference type="Pfam" id="PF01042">
    <property type="entry name" value="Ribonuc_L-PSP"/>
    <property type="match status" value="1"/>
</dbReference>
<evidence type="ECO:0000313" key="2">
    <source>
        <dbReference type="Proteomes" id="UP000248597"/>
    </source>
</evidence>
<dbReference type="AlphaFoldDB" id="A0A2W5MRB8"/>
<dbReference type="Proteomes" id="UP000248597">
    <property type="component" value="Unassembled WGS sequence"/>
</dbReference>
<organism evidence="1 2">
    <name type="scientific">Sphingopyxis macrogoltabida</name>
    <name type="common">Sphingomonas macrogoltabidus</name>
    <dbReference type="NCBI Taxonomy" id="33050"/>
    <lineage>
        <taxon>Bacteria</taxon>
        <taxon>Pseudomonadati</taxon>
        <taxon>Pseudomonadota</taxon>
        <taxon>Alphaproteobacteria</taxon>
        <taxon>Sphingomonadales</taxon>
        <taxon>Sphingomonadaceae</taxon>
        <taxon>Sphingopyxis</taxon>
    </lineage>
</organism>
<dbReference type="InterPro" id="IPR006175">
    <property type="entry name" value="YjgF/YER057c/UK114"/>
</dbReference>
<accession>A0A2W5MRB8</accession>
<sequence>MPNSKINPAGLYDAVGYGFSHAALQDGGRTLHLAGQVAWDKDCNVVGGDDLAAQTRQALANLEAVLAEVGATPADVVRLRTYVVDHNPDKLGPVLAEVGAFYDGVLPAPNTFIGVQALALPDFLVEIEATAVIG</sequence>
<dbReference type="InterPro" id="IPR035959">
    <property type="entry name" value="RutC-like_sf"/>
</dbReference>
<dbReference type="EMBL" id="QFPJ01000014">
    <property type="protein sequence ID" value="PZQ22417.1"/>
    <property type="molecule type" value="Genomic_DNA"/>
</dbReference>